<dbReference type="PROSITE" id="PS50086">
    <property type="entry name" value="TBC_RABGAP"/>
    <property type="match status" value="1"/>
</dbReference>
<proteinExistence type="predicted"/>
<dbReference type="RefSeq" id="XP_014476272.1">
    <property type="nucleotide sequence ID" value="XM_014620786.1"/>
</dbReference>
<feature type="domain" description="Rab-GAP TBC" evidence="9">
    <location>
        <begin position="377"/>
        <end position="553"/>
    </location>
</feature>
<evidence type="ECO:0000256" key="5">
    <source>
        <dbReference type="ARBA" id="ARBA00022737"/>
    </source>
</evidence>
<sequence>MYNRGWNKLIKSNDNHKYELKANAEKKQCTTRLSFVQLAFDHNEECLVVVDIKGDLYCIDLSEDVLLYKRLGKIGQASFLAFNPRYRGEILVGCNTGDIKIWKLHANLDELLSILSGHKLPPTHVSFYKSHCLTYSRNEVIIWYLQFYSKTHQLKVNAKNAVIRKAIFSNAGHIVVLYNNDTMQAWMFKQLDKDTKIDTKLFGTHHIKDFIFTTDGRAMIMIGKRGMSILNTCDWSLLRKLSLPDNFAEVRQLSVIPRPLDGGANKIVALLSSRYTLHFCDINRSSFLEVSDAISRVKKFIVSSAGRYIAYINQEGYLSIMHMDKVIPGKCSQLKKLFELDRPQAHKISDHLECVRQSMKQELNIKRLVSILREFGEYPKQYRTIFWSTILKLPANRSAYLALASKITHGGLIWNTLRNYPVSDKNKASLLTMTTNCLLQWCPLLVQSPFLPNLVFPFLMVFQKDPLLAFELILSILLNYCHNWFEYHPLPPLNILGIIENILLEVDPQLLNIFCEHGITTSEYAWPLLQTVMSEVLSGDEWLILWDHLMTFQKPHLLLMCVVAYSIYSRKNIISLIQSSGDCRENIKEFYSTQGHVRAKDLLKIAKKLDQEVPERVHSNSYLRSEMLQLNETGPYPLFMLKEYPKFLIENSYTSDLKKCKRQGRSQSCNHEIAKSSWKINTFAKQIHENGLNEVQKCRSPENKKSYYQYSHQDLDSQPLGTQICIKCEMKDETSNFNDDTPKNYEKLRRDVTKLEYEVQSFLDVLKSDRSKVNIS</sequence>
<evidence type="ECO:0000256" key="8">
    <source>
        <dbReference type="ARBA" id="ARBA00023273"/>
    </source>
</evidence>
<evidence type="ECO:0000256" key="1">
    <source>
        <dbReference type="ARBA" id="ARBA00004138"/>
    </source>
</evidence>
<evidence type="ECO:0000256" key="2">
    <source>
        <dbReference type="ARBA" id="ARBA00004300"/>
    </source>
</evidence>
<dbReference type="GO" id="GO:0036064">
    <property type="term" value="C:ciliary basal body"/>
    <property type="evidence" value="ECO:0007669"/>
    <property type="project" value="TreeGrafter"/>
</dbReference>
<keyword evidence="7" id="KW-0206">Cytoskeleton</keyword>
<dbReference type="AlphaFoldDB" id="A0A6P3XDF5"/>
<dbReference type="PANTHER" id="PTHR19853:SF1">
    <property type="entry name" value="TBC1 DOMAIN FAMILY MEMBER 31"/>
    <property type="match status" value="1"/>
</dbReference>
<evidence type="ECO:0000256" key="3">
    <source>
        <dbReference type="ARBA" id="ARBA00022490"/>
    </source>
</evidence>
<dbReference type="InterPro" id="IPR000195">
    <property type="entry name" value="Rab-GAP-TBC_dom"/>
</dbReference>
<dbReference type="KEGG" id="dqu:106745299"/>
<name>A0A6P3XDF5_DINQU</name>
<evidence type="ECO:0000256" key="6">
    <source>
        <dbReference type="ARBA" id="ARBA00023054"/>
    </source>
</evidence>
<reference evidence="11" key="1">
    <citation type="submission" date="2025-08" db="UniProtKB">
        <authorList>
            <consortium name="RefSeq"/>
        </authorList>
    </citation>
    <scope>IDENTIFICATION</scope>
</reference>
<dbReference type="SUPFAM" id="SSF50978">
    <property type="entry name" value="WD40 repeat-like"/>
    <property type="match status" value="1"/>
</dbReference>
<organism evidence="10 11">
    <name type="scientific">Dinoponera quadriceps</name>
    <name type="common">South American ant</name>
    <dbReference type="NCBI Taxonomy" id="609295"/>
    <lineage>
        <taxon>Eukaryota</taxon>
        <taxon>Metazoa</taxon>
        <taxon>Ecdysozoa</taxon>
        <taxon>Arthropoda</taxon>
        <taxon>Hexapoda</taxon>
        <taxon>Insecta</taxon>
        <taxon>Pterygota</taxon>
        <taxon>Neoptera</taxon>
        <taxon>Endopterygota</taxon>
        <taxon>Hymenoptera</taxon>
        <taxon>Apocrita</taxon>
        <taxon>Aculeata</taxon>
        <taxon>Formicoidea</taxon>
        <taxon>Formicidae</taxon>
        <taxon>Ponerinae</taxon>
        <taxon>Ponerini</taxon>
        <taxon>Dinoponera</taxon>
    </lineage>
</organism>
<evidence type="ECO:0000313" key="10">
    <source>
        <dbReference type="Proteomes" id="UP000515204"/>
    </source>
</evidence>
<comment type="subcellular location">
    <subcellularLocation>
        <location evidence="1">Cell projection</location>
        <location evidence="1">Cilium</location>
    </subcellularLocation>
    <subcellularLocation>
        <location evidence="2">Cytoplasm</location>
        <location evidence="2">Cytoskeleton</location>
        <location evidence="2">Microtubule organizing center</location>
        <location evidence="2">Centrosome</location>
    </subcellularLocation>
</comment>
<dbReference type="GO" id="GO:0060271">
    <property type="term" value="P:cilium assembly"/>
    <property type="evidence" value="ECO:0007669"/>
    <property type="project" value="TreeGrafter"/>
</dbReference>
<keyword evidence="6" id="KW-0175">Coiled coil</keyword>
<keyword evidence="4" id="KW-0853">WD repeat</keyword>
<dbReference type="OrthoDB" id="5578278at2759"/>
<dbReference type="Gene3D" id="2.130.10.10">
    <property type="entry name" value="YVTN repeat-like/Quinoprotein amine dehydrogenase"/>
    <property type="match status" value="1"/>
</dbReference>
<dbReference type="GO" id="GO:0005813">
    <property type="term" value="C:centrosome"/>
    <property type="evidence" value="ECO:0007669"/>
    <property type="project" value="UniProtKB-SubCell"/>
</dbReference>
<keyword evidence="3" id="KW-0963">Cytoplasm</keyword>
<dbReference type="InterPro" id="IPR035969">
    <property type="entry name" value="Rab-GAP_TBC_sf"/>
</dbReference>
<dbReference type="Pfam" id="PF00566">
    <property type="entry name" value="RabGAP-TBC"/>
    <property type="match status" value="1"/>
</dbReference>
<dbReference type="InterPro" id="IPR036322">
    <property type="entry name" value="WD40_repeat_dom_sf"/>
</dbReference>
<dbReference type="Proteomes" id="UP000515204">
    <property type="component" value="Unplaced"/>
</dbReference>
<dbReference type="Gene3D" id="1.10.472.80">
    <property type="entry name" value="Ypt/Rab-GAP domain of gyp1p, domain 3"/>
    <property type="match status" value="1"/>
</dbReference>
<accession>A0A6P3XDF5</accession>
<evidence type="ECO:0000256" key="7">
    <source>
        <dbReference type="ARBA" id="ARBA00023212"/>
    </source>
</evidence>
<evidence type="ECO:0000256" key="4">
    <source>
        <dbReference type="ARBA" id="ARBA00022574"/>
    </source>
</evidence>
<dbReference type="GeneID" id="106745299"/>
<protein>
    <submittedName>
        <fullName evidence="11">TBC1 domain family member 31 isoform X1</fullName>
    </submittedName>
</protein>
<keyword evidence="8" id="KW-0966">Cell projection</keyword>
<evidence type="ECO:0000313" key="11">
    <source>
        <dbReference type="RefSeq" id="XP_014476272.1"/>
    </source>
</evidence>
<gene>
    <name evidence="11" type="primary">LOC106745299</name>
</gene>
<dbReference type="SUPFAM" id="SSF47923">
    <property type="entry name" value="Ypt/Rab-GAP domain of gyp1p"/>
    <property type="match status" value="1"/>
</dbReference>
<keyword evidence="10" id="KW-1185">Reference proteome</keyword>
<dbReference type="InterPro" id="IPR051570">
    <property type="entry name" value="TBC1_cilium_biogenesis"/>
</dbReference>
<evidence type="ECO:0000259" key="9">
    <source>
        <dbReference type="PROSITE" id="PS50086"/>
    </source>
</evidence>
<keyword evidence="5" id="KW-0677">Repeat</keyword>
<dbReference type="InterPro" id="IPR015943">
    <property type="entry name" value="WD40/YVTN_repeat-like_dom_sf"/>
</dbReference>
<dbReference type="PANTHER" id="PTHR19853">
    <property type="entry name" value="WD REPEAT CONTAINING PROTEIN 3 WDR3"/>
    <property type="match status" value="1"/>
</dbReference>